<keyword evidence="4" id="KW-0597">Phosphoprotein</keyword>
<keyword evidence="8" id="KW-0418">Kinase</keyword>
<dbReference type="PANTHER" id="PTHR45569">
    <property type="entry name" value="SENSOR PROTEIN KDPD"/>
    <property type="match status" value="1"/>
</dbReference>
<dbReference type="Pfam" id="PF00512">
    <property type="entry name" value="HisKA"/>
    <property type="match status" value="1"/>
</dbReference>
<dbReference type="InterPro" id="IPR004358">
    <property type="entry name" value="Sig_transdc_His_kin-like_C"/>
</dbReference>
<keyword evidence="6 14" id="KW-0812">Transmembrane</keyword>
<dbReference type="Gene3D" id="1.20.120.620">
    <property type="entry name" value="Backbone structure of the membrane domain of e. Coli histidine kinase receptor kdpd"/>
    <property type="match status" value="1"/>
</dbReference>
<dbReference type="EC" id="2.7.13.3" evidence="3"/>
<dbReference type="PANTHER" id="PTHR45569:SF1">
    <property type="entry name" value="SENSOR PROTEIN KDPD"/>
    <property type="match status" value="1"/>
</dbReference>
<dbReference type="GO" id="GO:0005524">
    <property type="term" value="F:ATP binding"/>
    <property type="evidence" value="ECO:0007669"/>
    <property type="project" value="UniProtKB-KW"/>
</dbReference>
<protein>
    <recommendedName>
        <fullName evidence="3">histidine kinase</fullName>
        <ecNumber evidence="3">2.7.13.3</ecNumber>
    </recommendedName>
</protein>
<dbReference type="InterPro" id="IPR038318">
    <property type="entry name" value="KdpD_sf"/>
</dbReference>
<evidence type="ECO:0000256" key="1">
    <source>
        <dbReference type="ARBA" id="ARBA00000085"/>
    </source>
</evidence>
<feature type="transmembrane region" description="Helical" evidence="14">
    <location>
        <begin position="86"/>
        <end position="107"/>
    </location>
</feature>
<organism evidence="16 17">
    <name type="scientific">Qiania dongpingensis</name>
    <dbReference type="NCBI Taxonomy" id="2763669"/>
    <lineage>
        <taxon>Bacteria</taxon>
        <taxon>Bacillati</taxon>
        <taxon>Bacillota</taxon>
        <taxon>Clostridia</taxon>
        <taxon>Lachnospirales</taxon>
        <taxon>Lachnospiraceae</taxon>
        <taxon>Qiania</taxon>
    </lineage>
</organism>
<evidence type="ECO:0000256" key="14">
    <source>
        <dbReference type="SAM" id="Phobius"/>
    </source>
</evidence>
<dbReference type="AlphaFoldDB" id="A0A7G9G1K5"/>
<feature type="transmembrane region" description="Helical" evidence="14">
    <location>
        <begin position="56"/>
        <end position="74"/>
    </location>
</feature>
<keyword evidence="12 14" id="KW-0472">Membrane</keyword>
<evidence type="ECO:0000256" key="10">
    <source>
        <dbReference type="ARBA" id="ARBA00022989"/>
    </source>
</evidence>
<sequence length="379" mass="41909">MSKFELSLSDCVKTAGLLLAAYAACRLLQPLTGAENNTALIFVLAVVIISRITKGYLYGIFASLVSMFCINYFFTYPYSQFNFSLSGYPVSFLTLFAVSTTVCALTAQAKRQTELAVDREKQAKELFEMNQKLADEQQEIRMVAEQEKIRNNLLRAISHDLRTPLTSIFGSSSTLLTDTTEVLSDNAKKLLADIRDDSEWLIRMIENLLIVTKISSSPTALKKTEEAAEEIVAEAVSQTKKRYPKLEVTAHVPDQLLFVPMDPILIEQVLINLLENAIRHSGDTSHILLDVEKDGDYAVFAVSDRGRGLSEEVLKMLEKGKLQSLNTGGDSTRGMGIGLSVCQSIVQAHNGYFKAENSRSGGAVFRFGLPLTTQKEETP</sequence>
<dbReference type="InterPro" id="IPR005467">
    <property type="entry name" value="His_kinase_dom"/>
</dbReference>
<dbReference type="KEGG" id="qdo:H9Q78_09465"/>
<evidence type="ECO:0000256" key="6">
    <source>
        <dbReference type="ARBA" id="ARBA00022692"/>
    </source>
</evidence>
<dbReference type="Gene3D" id="1.10.287.130">
    <property type="match status" value="1"/>
</dbReference>
<dbReference type="PROSITE" id="PS50109">
    <property type="entry name" value="HIS_KIN"/>
    <property type="match status" value="1"/>
</dbReference>
<proteinExistence type="predicted"/>
<reference evidence="16 17" key="1">
    <citation type="submission" date="2020-08" db="EMBL/GenBank/DDBJ databases">
        <authorList>
            <person name="Liu C."/>
            <person name="Sun Q."/>
        </authorList>
    </citation>
    <scope>NUCLEOTIDE SEQUENCE [LARGE SCALE GENOMIC DNA]</scope>
    <source>
        <strain evidence="16 17">NSJ-38</strain>
    </source>
</reference>
<dbReference type="CDD" id="cd00075">
    <property type="entry name" value="HATPase"/>
    <property type="match status" value="1"/>
</dbReference>
<evidence type="ECO:0000256" key="7">
    <source>
        <dbReference type="ARBA" id="ARBA00022741"/>
    </source>
</evidence>
<dbReference type="SUPFAM" id="SSF55874">
    <property type="entry name" value="ATPase domain of HSP90 chaperone/DNA topoisomerase II/histidine kinase"/>
    <property type="match status" value="1"/>
</dbReference>
<keyword evidence="10 14" id="KW-1133">Transmembrane helix</keyword>
<evidence type="ECO:0000313" key="16">
    <source>
        <dbReference type="EMBL" id="QNM04687.1"/>
    </source>
</evidence>
<keyword evidence="13" id="KW-0175">Coiled coil</keyword>
<comment type="subcellular location">
    <subcellularLocation>
        <location evidence="2">Membrane</location>
        <topology evidence="2">Multi-pass membrane protein</topology>
    </subcellularLocation>
</comment>
<dbReference type="SUPFAM" id="SSF47384">
    <property type="entry name" value="Homodimeric domain of signal transducing histidine kinase"/>
    <property type="match status" value="1"/>
</dbReference>
<keyword evidence="7" id="KW-0547">Nucleotide-binding</keyword>
<gene>
    <name evidence="16" type="ORF">H9Q78_09465</name>
</gene>
<dbReference type="InterPro" id="IPR036890">
    <property type="entry name" value="HATPase_C_sf"/>
</dbReference>
<dbReference type="RefSeq" id="WP_249301263.1">
    <property type="nucleotide sequence ID" value="NZ_CP060634.1"/>
</dbReference>
<evidence type="ECO:0000259" key="15">
    <source>
        <dbReference type="PROSITE" id="PS50109"/>
    </source>
</evidence>
<evidence type="ECO:0000256" key="2">
    <source>
        <dbReference type="ARBA" id="ARBA00004141"/>
    </source>
</evidence>
<keyword evidence="17" id="KW-1185">Reference proteome</keyword>
<keyword evidence="5" id="KW-0808">Transferase</keyword>
<evidence type="ECO:0000256" key="9">
    <source>
        <dbReference type="ARBA" id="ARBA00022840"/>
    </source>
</evidence>
<dbReference type="Gene3D" id="3.30.565.10">
    <property type="entry name" value="Histidine kinase-like ATPase, C-terminal domain"/>
    <property type="match status" value="1"/>
</dbReference>
<dbReference type="CDD" id="cd00082">
    <property type="entry name" value="HisKA"/>
    <property type="match status" value="1"/>
</dbReference>
<dbReference type="SMART" id="SM00387">
    <property type="entry name" value="HATPase_c"/>
    <property type="match status" value="1"/>
</dbReference>
<dbReference type="SMART" id="SM00388">
    <property type="entry name" value="HisKA"/>
    <property type="match status" value="1"/>
</dbReference>
<evidence type="ECO:0000256" key="13">
    <source>
        <dbReference type="SAM" id="Coils"/>
    </source>
</evidence>
<dbReference type="InterPro" id="IPR052023">
    <property type="entry name" value="Histidine_kinase_KdpD"/>
</dbReference>
<feature type="coiled-coil region" evidence="13">
    <location>
        <begin position="119"/>
        <end position="146"/>
    </location>
</feature>
<keyword evidence="11" id="KW-0902">Two-component regulatory system</keyword>
<dbReference type="Pfam" id="PF02518">
    <property type="entry name" value="HATPase_c"/>
    <property type="match status" value="1"/>
</dbReference>
<evidence type="ECO:0000256" key="5">
    <source>
        <dbReference type="ARBA" id="ARBA00022679"/>
    </source>
</evidence>
<evidence type="ECO:0000256" key="12">
    <source>
        <dbReference type="ARBA" id="ARBA00023136"/>
    </source>
</evidence>
<dbReference type="InterPro" id="IPR003594">
    <property type="entry name" value="HATPase_dom"/>
</dbReference>
<feature type="domain" description="Histidine kinase" evidence="15">
    <location>
        <begin position="156"/>
        <end position="373"/>
    </location>
</feature>
<dbReference type="InterPro" id="IPR025201">
    <property type="entry name" value="KdpD_TM"/>
</dbReference>
<dbReference type="GO" id="GO:0000155">
    <property type="term" value="F:phosphorelay sensor kinase activity"/>
    <property type="evidence" value="ECO:0007669"/>
    <property type="project" value="InterPro"/>
</dbReference>
<keyword evidence="9" id="KW-0067">ATP-binding</keyword>
<evidence type="ECO:0000256" key="11">
    <source>
        <dbReference type="ARBA" id="ARBA00023012"/>
    </source>
</evidence>
<name>A0A7G9G1K5_9FIRM</name>
<dbReference type="InterPro" id="IPR036097">
    <property type="entry name" value="HisK_dim/P_sf"/>
</dbReference>
<dbReference type="InterPro" id="IPR003661">
    <property type="entry name" value="HisK_dim/P_dom"/>
</dbReference>
<dbReference type="PRINTS" id="PR00344">
    <property type="entry name" value="BCTRLSENSOR"/>
</dbReference>
<dbReference type="Pfam" id="PF13493">
    <property type="entry name" value="DUF4118"/>
    <property type="match status" value="1"/>
</dbReference>
<comment type="catalytic activity">
    <reaction evidence="1">
        <text>ATP + protein L-histidine = ADP + protein N-phospho-L-histidine.</text>
        <dbReference type="EC" id="2.7.13.3"/>
    </reaction>
</comment>
<dbReference type="Proteomes" id="UP000515823">
    <property type="component" value="Chromosome"/>
</dbReference>
<dbReference type="GO" id="GO:0005886">
    <property type="term" value="C:plasma membrane"/>
    <property type="evidence" value="ECO:0007669"/>
    <property type="project" value="TreeGrafter"/>
</dbReference>
<evidence type="ECO:0000256" key="4">
    <source>
        <dbReference type="ARBA" id="ARBA00022553"/>
    </source>
</evidence>
<feature type="transmembrane region" description="Helical" evidence="14">
    <location>
        <begin position="27"/>
        <end position="49"/>
    </location>
</feature>
<dbReference type="EMBL" id="CP060634">
    <property type="protein sequence ID" value="QNM04687.1"/>
    <property type="molecule type" value="Genomic_DNA"/>
</dbReference>
<evidence type="ECO:0000313" key="17">
    <source>
        <dbReference type="Proteomes" id="UP000515823"/>
    </source>
</evidence>
<evidence type="ECO:0000256" key="3">
    <source>
        <dbReference type="ARBA" id="ARBA00012438"/>
    </source>
</evidence>
<evidence type="ECO:0000256" key="8">
    <source>
        <dbReference type="ARBA" id="ARBA00022777"/>
    </source>
</evidence>
<accession>A0A7G9G1K5</accession>